<accession>A0A5M9HYL8</accession>
<evidence type="ECO:0000259" key="7">
    <source>
        <dbReference type="PROSITE" id="PS51935"/>
    </source>
</evidence>
<comment type="similarity">
    <text evidence="1">Belongs to the peptidase C40 family.</text>
</comment>
<dbReference type="PANTHER" id="PTHR47359">
    <property type="entry name" value="PEPTIDOGLYCAN DL-ENDOPEPTIDASE CWLO"/>
    <property type="match status" value="1"/>
</dbReference>
<name>A0A5M9HYL8_9FIRM</name>
<dbReference type="Gene3D" id="3.90.1720.10">
    <property type="entry name" value="endopeptidase domain like (from Nostoc punctiforme)"/>
    <property type="match status" value="1"/>
</dbReference>
<feature type="signal peptide" evidence="6">
    <location>
        <begin position="1"/>
        <end position="26"/>
    </location>
</feature>
<feature type="region of interest" description="Disordered" evidence="5">
    <location>
        <begin position="30"/>
        <end position="51"/>
    </location>
</feature>
<evidence type="ECO:0000256" key="4">
    <source>
        <dbReference type="ARBA" id="ARBA00022807"/>
    </source>
</evidence>
<feature type="chain" id="PRO_5024435448" description="NlpC/P60 domain-containing protein" evidence="6">
    <location>
        <begin position="27"/>
        <end position="381"/>
    </location>
</feature>
<dbReference type="SUPFAM" id="SSF54001">
    <property type="entry name" value="Cysteine proteinases"/>
    <property type="match status" value="1"/>
</dbReference>
<dbReference type="AlphaFoldDB" id="A0A5M9HYL8"/>
<dbReference type="InterPro" id="IPR038765">
    <property type="entry name" value="Papain-like_cys_pep_sf"/>
</dbReference>
<keyword evidence="6" id="KW-0732">Signal</keyword>
<keyword evidence="3" id="KW-0378">Hydrolase</keyword>
<dbReference type="EMBL" id="VMSO01000021">
    <property type="protein sequence ID" value="KAA8500596.1"/>
    <property type="molecule type" value="Genomic_DNA"/>
</dbReference>
<dbReference type="Pfam" id="PF00877">
    <property type="entry name" value="NLPC_P60"/>
    <property type="match status" value="1"/>
</dbReference>
<reference evidence="8" key="1">
    <citation type="submission" date="2019-07" db="EMBL/GenBank/DDBJ databases">
        <authorList>
            <person name="Wongkuna S."/>
            <person name="Scaria J."/>
        </authorList>
    </citation>
    <scope>NUCLEOTIDE SEQUENCE [LARGE SCALE GENOMIC DNA]</scope>
    <source>
        <strain evidence="8">SW178</strain>
    </source>
</reference>
<sequence>MNYRRVRGVFIATTLTCSLAVTPALAAPEDSLESLQDEQDSLKEQKSEAQSELSSLQSQLETLLTKTAELEDKLITTGQEITQAEDDLDVAEEKRQDQYDAMKLRIKYIYESGGDAVTLEKILSSGDITSMLTQAEYSQKVHEYDREQLQEYAQTVQEIEDLQSTLKTEMANLEELEGEYQAQQEELNTTITSKQDEISNLDGMLQEAARKVIEEQQRQEQAAAAAEESEDETEETGGGTGNTGNTGGSDNSSDNNDTGNDNSNNGGSSGGSDYDEVTGNSIVDRALSQRGKPYAWGAAGPDSYDCSGLVSYALTGSYVHTWSTYDFMGWTQVSDPQPGDICTSWTHCGIYIGNGQMVHAPQTGDVVKVSSVHSGMIYVRY</sequence>
<evidence type="ECO:0000256" key="3">
    <source>
        <dbReference type="ARBA" id="ARBA00022801"/>
    </source>
</evidence>
<proteinExistence type="inferred from homology"/>
<dbReference type="OrthoDB" id="9808890at2"/>
<dbReference type="InterPro" id="IPR051794">
    <property type="entry name" value="PG_Endopeptidase_C40"/>
</dbReference>
<protein>
    <recommendedName>
        <fullName evidence="7">NlpC/P60 domain-containing protein</fullName>
    </recommendedName>
</protein>
<dbReference type="GO" id="GO:0008234">
    <property type="term" value="F:cysteine-type peptidase activity"/>
    <property type="evidence" value="ECO:0007669"/>
    <property type="project" value="UniProtKB-KW"/>
</dbReference>
<dbReference type="Gene3D" id="6.10.250.3150">
    <property type="match status" value="1"/>
</dbReference>
<dbReference type="InterPro" id="IPR000064">
    <property type="entry name" value="NLP_P60_dom"/>
</dbReference>
<comment type="caution">
    <text evidence="8">The sequence shown here is derived from an EMBL/GenBank/DDBJ whole genome shotgun (WGS) entry which is preliminary data.</text>
</comment>
<evidence type="ECO:0000256" key="2">
    <source>
        <dbReference type="ARBA" id="ARBA00022670"/>
    </source>
</evidence>
<dbReference type="GO" id="GO:0006508">
    <property type="term" value="P:proteolysis"/>
    <property type="evidence" value="ECO:0007669"/>
    <property type="project" value="UniProtKB-KW"/>
</dbReference>
<evidence type="ECO:0000313" key="9">
    <source>
        <dbReference type="Proteomes" id="UP000322025"/>
    </source>
</evidence>
<organism evidence="8 9">
    <name type="scientific">Mediterraneibacter catenae</name>
    <dbReference type="NCBI Taxonomy" id="2594882"/>
    <lineage>
        <taxon>Bacteria</taxon>
        <taxon>Bacillati</taxon>
        <taxon>Bacillota</taxon>
        <taxon>Clostridia</taxon>
        <taxon>Lachnospirales</taxon>
        <taxon>Lachnospiraceae</taxon>
        <taxon>Mediterraneibacter</taxon>
    </lineage>
</organism>
<feature type="domain" description="NlpC/P60" evidence="7">
    <location>
        <begin position="276"/>
        <end position="381"/>
    </location>
</feature>
<keyword evidence="2" id="KW-0645">Protease</keyword>
<keyword evidence="9" id="KW-1185">Reference proteome</keyword>
<dbReference type="Proteomes" id="UP000322025">
    <property type="component" value="Unassembled WGS sequence"/>
</dbReference>
<feature type="compositionally biased region" description="Gly residues" evidence="5">
    <location>
        <begin position="236"/>
        <end position="247"/>
    </location>
</feature>
<keyword evidence="4" id="KW-0788">Thiol protease</keyword>
<dbReference type="RefSeq" id="WP_087151738.1">
    <property type="nucleotide sequence ID" value="NZ_VMSO01000021.1"/>
</dbReference>
<dbReference type="PANTHER" id="PTHR47359:SF3">
    <property type="entry name" value="NLP_P60 DOMAIN-CONTAINING PROTEIN-RELATED"/>
    <property type="match status" value="1"/>
</dbReference>
<evidence type="ECO:0000256" key="1">
    <source>
        <dbReference type="ARBA" id="ARBA00007074"/>
    </source>
</evidence>
<feature type="compositionally biased region" description="Acidic residues" evidence="5">
    <location>
        <begin position="30"/>
        <end position="39"/>
    </location>
</feature>
<feature type="compositionally biased region" description="Basic and acidic residues" evidence="5">
    <location>
        <begin position="40"/>
        <end position="49"/>
    </location>
</feature>
<feature type="region of interest" description="Disordered" evidence="5">
    <location>
        <begin position="214"/>
        <end position="278"/>
    </location>
</feature>
<feature type="compositionally biased region" description="Low complexity" evidence="5">
    <location>
        <begin position="248"/>
        <end position="266"/>
    </location>
</feature>
<evidence type="ECO:0000256" key="6">
    <source>
        <dbReference type="SAM" id="SignalP"/>
    </source>
</evidence>
<evidence type="ECO:0000313" key="8">
    <source>
        <dbReference type="EMBL" id="KAA8500596.1"/>
    </source>
</evidence>
<gene>
    <name evidence="8" type="ORF">FNY66_12760</name>
</gene>
<dbReference type="PROSITE" id="PS51935">
    <property type="entry name" value="NLPC_P60"/>
    <property type="match status" value="1"/>
</dbReference>
<evidence type="ECO:0000256" key="5">
    <source>
        <dbReference type="SAM" id="MobiDB-lite"/>
    </source>
</evidence>